<dbReference type="AlphaFoldDB" id="A0A6N4W5S2"/>
<dbReference type="PIRSF" id="PIRSF000429">
    <property type="entry name" value="Ac-CoA_Ac_transf"/>
    <property type="match status" value="1"/>
</dbReference>
<reference evidence="2 3" key="1">
    <citation type="journal article" date="2019" name="Emerg. Microbes Infect.">
        <title>Comprehensive subspecies identification of 175 nontuberculous mycobacteria species based on 7547 genomic profiles.</title>
        <authorList>
            <person name="Matsumoto Y."/>
            <person name="Kinjo T."/>
            <person name="Motooka D."/>
            <person name="Nabeya D."/>
            <person name="Jung N."/>
            <person name="Uechi K."/>
            <person name="Horii T."/>
            <person name="Iida T."/>
            <person name="Fujita J."/>
            <person name="Nakamura S."/>
        </authorList>
    </citation>
    <scope>NUCLEOTIDE SEQUENCE [LARGE SCALE GENOMIC DNA]</scope>
    <source>
        <strain evidence="2 3">JCM 30275</strain>
    </source>
</reference>
<dbReference type="Pfam" id="PF22691">
    <property type="entry name" value="Thiolase_C_1"/>
    <property type="match status" value="1"/>
</dbReference>
<sequence length="411" mass="43285">MFLGNDGRAAMGLRGDAAIVGYTEMPSTKRPTGPLLFSLEHWALLAAAALADAGLSATDVDGICTTYLQESQIFAPSTVIEYLGITANFAEMVDLGGASAAAMVWRAAAAIELGLCNAVLCVIPGTPMSPASEKRPPDFGDMLYFGASSNRYGSPQAEFEIPYGNLGQNGPYGQVATLYAATYGYDERAMAKISVDQRVNANHTPGAIFHDTPITIDDVVNSPVIAAPLHMLEIVMPVMGGAAVVVTNTDLARRSRNRPVWVKGFGERVPYKTPTYARELLQTPMIKAAASAFSMAGLAPADMDVVSIYDCYTITALLSLEDAGFCDKGKGLQFVAQHDLTFRGDFPMNTAGGQLGYGQAGTAGGMHHVCDAARQIMGRSGATQVADCNRAFVSGNGGILSEQTTLVLEGD</sequence>
<dbReference type="EMBL" id="AP022620">
    <property type="protein sequence ID" value="BBZ75444.1"/>
    <property type="molecule type" value="Genomic_DNA"/>
</dbReference>
<dbReference type="InterPro" id="IPR016039">
    <property type="entry name" value="Thiolase-like"/>
</dbReference>
<dbReference type="GO" id="GO:0016747">
    <property type="term" value="F:acyltransferase activity, transferring groups other than amino-acyl groups"/>
    <property type="evidence" value="ECO:0007669"/>
    <property type="project" value="InterPro"/>
</dbReference>
<protein>
    <submittedName>
        <fullName evidence="2">Transporter</fullName>
    </submittedName>
</protein>
<evidence type="ECO:0000313" key="2">
    <source>
        <dbReference type="EMBL" id="BBZ75444.1"/>
    </source>
</evidence>
<dbReference type="KEGG" id="many:MANY_07810"/>
<gene>
    <name evidence="2" type="ORF">MANY_07810</name>
</gene>
<organism evidence="2 3">
    <name type="scientific">Mycolicibacterium anyangense</name>
    <dbReference type="NCBI Taxonomy" id="1431246"/>
    <lineage>
        <taxon>Bacteria</taxon>
        <taxon>Bacillati</taxon>
        <taxon>Actinomycetota</taxon>
        <taxon>Actinomycetes</taxon>
        <taxon>Mycobacteriales</taxon>
        <taxon>Mycobacteriaceae</taxon>
        <taxon>Mycolicibacterium</taxon>
    </lineage>
</organism>
<evidence type="ECO:0000313" key="3">
    <source>
        <dbReference type="Proteomes" id="UP000467249"/>
    </source>
</evidence>
<feature type="domain" description="Thiolase C-terminal" evidence="1">
    <location>
        <begin position="275"/>
        <end position="409"/>
    </location>
</feature>
<dbReference type="CDD" id="cd00829">
    <property type="entry name" value="SCP-x_thiolase"/>
    <property type="match status" value="1"/>
</dbReference>
<keyword evidence="3" id="KW-1185">Reference proteome</keyword>
<dbReference type="Gene3D" id="3.40.47.10">
    <property type="match status" value="1"/>
</dbReference>
<dbReference type="PANTHER" id="PTHR42870:SF1">
    <property type="entry name" value="NON-SPECIFIC LIPID-TRANSFER PROTEIN-LIKE 2"/>
    <property type="match status" value="1"/>
</dbReference>
<name>A0A6N4W5S2_9MYCO</name>
<dbReference type="PANTHER" id="PTHR42870">
    <property type="entry name" value="ACETYL-COA C-ACETYLTRANSFERASE"/>
    <property type="match status" value="1"/>
</dbReference>
<dbReference type="InterPro" id="IPR002155">
    <property type="entry name" value="Thiolase"/>
</dbReference>
<evidence type="ECO:0000259" key="1">
    <source>
        <dbReference type="Pfam" id="PF22691"/>
    </source>
</evidence>
<dbReference type="SUPFAM" id="SSF53901">
    <property type="entry name" value="Thiolase-like"/>
    <property type="match status" value="2"/>
</dbReference>
<accession>A0A6N4W5S2</accession>
<proteinExistence type="predicted"/>
<dbReference type="InterPro" id="IPR055140">
    <property type="entry name" value="Thiolase_C_2"/>
</dbReference>
<dbReference type="Proteomes" id="UP000467249">
    <property type="component" value="Chromosome"/>
</dbReference>